<sequence>MSYVYSESEHDIRCLDRIKKEAKQLSSTPLLGEEICFTSLHDLVEKEGTTIGGKAYFATAYDLPFTDNPVSTLSSVSKAHANRLALAEKHQMKAYALFDKFSQKKIRTCSDCKEKVPMNLPKFKRVTQTHFEHFGSISCPFCRSHMGLFTDAQKRELAKIRSRYDESVQKYVAAYQNGCEKLYKRGHIKLKIIVAKWVHESEYVEEYE</sequence>
<organism evidence="1 2">
    <name type="scientific">Alteromonas mediterranea</name>
    <dbReference type="NCBI Taxonomy" id="314275"/>
    <lineage>
        <taxon>Bacteria</taxon>
        <taxon>Pseudomonadati</taxon>
        <taxon>Pseudomonadota</taxon>
        <taxon>Gammaproteobacteria</taxon>
        <taxon>Alteromonadales</taxon>
        <taxon>Alteromonadaceae</taxon>
        <taxon>Alteromonas/Salinimonas group</taxon>
        <taxon>Alteromonas</taxon>
    </lineage>
</organism>
<proteinExistence type="predicted"/>
<evidence type="ECO:0000313" key="2">
    <source>
        <dbReference type="Proteomes" id="UP000182101"/>
    </source>
</evidence>
<geneLocation type="plasmid" evidence="2">
    <name>pamcp48-600</name>
</geneLocation>
<dbReference type="Proteomes" id="UP000182101">
    <property type="component" value="Plasmid pAMCP48-600"/>
</dbReference>
<name>A0AAC9JE94_9ALTE</name>
<dbReference type="AlphaFoldDB" id="A0AAC9JE94"/>
<reference evidence="1 2" key="1">
    <citation type="submission" date="2016-11" db="EMBL/GenBank/DDBJ databases">
        <title>Networking in microbes: conjugative elements and plasmids in the genus Alteromonas.</title>
        <authorList>
            <person name="Lopez-Perez M."/>
            <person name="Ramon-Marco N."/>
            <person name="Rodriguez-Valera F."/>
        </authorList>
    </citation>
    <scope>NUCLEOTIDE SEQUENCE [LARGE SCALE GENOMIC DNA]</scope>
    <source>
        <strain evidence="1 2">CP48</strain>
        <plasmid evidence="2">pamcp48-600</plasmid>
    </source>
</reference>
<keyword evidence="1" id="KW-0614">Plasmid</keyword>
<evidence type="ECO:0000313" key="1">
    <source>
        <dbReference type="EMBL" id="APD92093.1"/>
    </source>
</evidence>
<accession>A0AAC9JE94</accession>
<dbReference type="EMBL" id="CP018025">
    <property type="protein sequence ID" value="APD92093.1"/>
    <property type="molecule type" value="Genomic_DNA"/>
</dbReference>
<protein>
    <submittedName>
        <fullName evidence="1">Uncharacterized protein</fullName>
    </submittedName>
</protein>
<dbReference type="RefSeq" id="WP_071960703.1">
    <property type="nucleotide sequence ID" value="NZ_CP018025.1"/>
</dbReference>
<gene>
    <name evidence="1" type="ORF">BM524_19425</name>
</gene>